<proteinExistence type="predicted"/>
<organism evidence="5 6">
    <name type="scientific">Agrobacterium tomkonis CFBP 6623</name>
    <dbReference type="NCBI Taxonomy" id="1183432"/>
    <lineage>
        <taxon>Bacteria</taxon>
        <taxon>Pseudomonadati</taxon>
        <taxon>Pseudomonadota</taxon>
        <taxon>Alphaproteobacteria</taxon>
        <taxon>Hyphomicrobiales</taxon>
        <taxon>Rhizobiaceae</taxon>
        <taxon>Rhizobium/Agrobacterium group</taxon>
        <taxon>Agrobacterium</taxon>
        <taxon>Agrobacterium tumefaciens complex</taxon>
    </lineage>
</organism>
<dbReference type="STRING" id="1183432.AGR3A_pa70061"/>
<dbReference type="InterPro" id="IPR018490">
    <property type="entry name" value="cNMP-bd_dom_sf"/>
</dbReference>
<dbReference type="InterPro" id="IPR012318">
    <property type="entry name" value="HTH_CRP"/>
</dbReference>
<dbReference type="SUPFAM" id="SSF51206">
    <property type="entry name" value="cAMP-binding domain-like"/>
    <property type="match status" value="1"/>
</dbReference>
<dbReference type="SMART" id="SM00100">
    <property type="entry name" value="cNMP"/>
    <property type="match status" value="1"/>
</dbReference>
<dbReference type="Pfam" id="PF00027">
    <property type="entry name" value="cNMP_binding"/>
    <property type="match status" value="1"/>
</dbReference>
<dbReference type="Pfam" id="PF13545">
    <property type="entry name" value="HTH_Crp_2"/>
    <property type="match status" value="1"/>
</dbReference>
<dbReference type="PROSITE" id="PS51063">
    <property type="entry name" value="HTH_CRP_2"/>
    <property type="match status" value="1"/>
</dbReference>
<evidence type="ECO:0000259" key="4">
    <source>
        <dbReference type="PROSITE" id="PS51063"/>
    </source>
</evidence>
<dbReference type="InterPro" id="IPR000595">
    <property type="entry name" value="cNMP-bd_dom"/>
</dbReference>
<keyword evidence="2" id="KW-0238">DNA-binding</keyword>
<dbReference type="EMBL" id="FBWK01000071">
    <property type="protein sequence ID" value="CUX65293.1"/>
    <property type="molecule type" value="Genomic_DNA"/>
</dbReference>
<dbReference type="Gene3D" id="2.60.120.10">
    <property type="entry name" value="Jelly Rolls"/>
    <property type="match status" value="1"/>
</dbReference>
<keyword evidence="6" id="KW-1185">Reference proteome</keyword>
<dbReference type="PANTHER" id="PTHR24567:SF26">
    <property type="entry name" value="REGULATORY PROTEIN YEIL"/>
    <property type="match status" value="1"/>
</dbReference>
<protein>
    <submittedName>
        <fullName evidence="5">Transcriptional regulator, Crp/Fnr family (Modular protein)</fullName>
    </submittedName>
</protein>
<dbReference type="RefSeq" id="WP_225246838.1">
    <property type="nucleotide sequence ID" value="NZ_LT009725.1"/>
</dbReference>
<name>A0A1S7SAE9_9HYPH</name>
<dbReference type="GO" id="GO:0005829">
    <property type="term" value="C:cytosol"/>
    <property type="evidence" value="ECO:0007669"/>
    <property type="project" value="TreeGrafter"/>
</dbReference>
<evidence type="ECO:0000256" key="3">
    <source>
        <dbReference type="ARBA" id="ARBA00023163"/>
    </source>
</evidence>
<dbReference type="GO" id="GO:0003677">
    <property type="term" value="F:DNA binding"/>
    <property type="evidence" value="ECO:0007669"/>
    <property type="project" value="UniProtKB-KW"/>
</dbReference>
<dbReference type="Gene3D" id="1.10.10.10">
    <property type="entry name" value="Winged helix-like DNA-binding domain superfamily/Winged helix DNA-binding domain"/>
    <property type="match status" value="1"/>
</dbReference>
<dbReference type="SMART" id="SM00419">
    <property type="entry name" value="HTH_CRP"/>
    <property type="match status" value="1"/>
</dbReference>
<keyword evidence="1" id="KW-0805">Transcription regulation</keyword>
<dbReference type="InterPro" id="IPR050397">
    <property type="entry name" value="Env_Response_Regulators"/>
</dbReference>
<dbReference type="InterPro" id="IPR036390">
    <property type="entry name" value="WH_DNA-bd_sf"/>
</dbReference>
<dbReference type="PANTHER" id="PTHR24567">
    <property type="entry name" value="CRP FAMILY TRANSCRIPTIONAL REGULATORY PROTEIN"/>
    <property type="match status" value="1"/>
</dbReference>
<dbReference type="CDD" id="cd00092">
    <property type="entry name" value="HTH_CRP"/>
    <property type="match status" value="1"/>
</dbReference>
<evidence type="ECO:0000256" key="2">
    <source>
        <dbReference type="ARBA" id="ARBA00023125"/>
    </source>
</evidence>
<evidence type="ECO:0000313" key="5">
    <source>
        <dbReference type="EMBL" id="CUX65293.1"/>
    </source>
</evidence>
<feature type="domain" description="HTH crp-type" evidence="4">
    <location>
        <begin position="204"/>
        <end position="279"/>
    </location>
</feature>
<dbReference type="SUPFAM" id="SSF46785">
    <property type="entry name" value="Winged helix' DNA-binding domain"/>
    <property type="match status" value="1"/>
</dbReference>
<reference evidence="6" key="1">
    <citation type="submission" date="2016-01" db="EMBL/GenBank/DDBJ databases">
        <authorList>
            <person name="Regsiter A."/>
            <person name="william w."/>
        </authorList>
    </citation>
    <scope>NUCLEOTIDE SEQUENCE [LARGE SCALE GENOMIC DNA]</scope>
    <source>
        <strain evidence="6">CFBP 6623</strain>
    </source>
</reference>
<sequence>MNLDRSFFSPEPARSFQSANLAMINGAWSSLLPNNPPADGASNAENAIVPQSSKALTLSSHGTHTSASLGAVSPPIDANRLIRGFRTGDRKFDAGNEILGIGSTTGSLFNLLDGWIAVYSLLPDGRRQIVHFALPGAVLGVLSSGHMPSNVGAQALTDVVVSVVPMSVLKSRLREDPEIGLRLAQSVARERDLAFDHLTSIGRRSARERVAHLLLELFTRYRAQWPGNRIEEMALPLTQEQIGDATGLTFVHVNRVLSSLRKEGIVQFQYRRLRILNPDKLIEVAGVDVEIAKAWLDQNSSRSDDRRRTT</sequence>
<evidence type="ECO:0000313" key="6">
    <source>
        <dbReference type="Proteomes" id="UP000191988"/>
    </source>
</evidence>
<dbReference type="AlphaFoldDB" id="A0A1S7SAE9"/>
<dbReference type="InterPro" id="IPR036388">
    <property type="entry name" value="WH-like_DNA-bd_sf"/>
</dbReference>
<evidence type="ECO:0000256" key="1">
    <source>
        <dbReference type="ARBA" id="ARBA00023015"/>
    </source>
</evidence>
<dbReference type="GO" id="GO:0003700">
    <property type="term" value="F:DNA-binding transcription factor activity"/>
    <property type="evidence" value="ECO:0007669"/>
    <property type="project" value="TreeGrafter"/>
</dbReference>
<gene>
    <name evidence="5" type="ORF">AGR3A_pa70061</name>
</gene>
<accession>A0A1S7SAE9</accession>
<dbReference type="Proteomes" id="UP000191988">
    <property type="component" value="Unassembled WGS sequence"/>
</dbReference>
<dbReference type="CDD" id="cd00038">
    <property type="entry name" value="CAP_ED"/>
    <property type="match status" value="1"/>
</dbReference>
<dbReference type="PRINTS" id="PR00034">
    <property type="entry name" value="HTHCRP"/>
</dbReference>
<dbReference type="InterPro" id="IPR014710">
    <property type="entry name" value="RmlC-like_jellyroll"/>
</dbReference>
<keyword evidence="3" id="KW-0804">Transcription</keyword>